<reference evidence="7 8" key="2">
    <citation type="submission" date="2019-09" db="EMBL/GenBank/DDBJ databases">
        <title>Distinct polysaccharide growth profiles of human intestinal Prevotella copri isolates.</title>
        <authorList>
            <person name="Fehlner-Peach H."/>
            <person name="Magnabosco C."/>
            <person name="Raghavan V."/>
            <person name="Scher J.U."/>
            <person name="Tett A."/>
            <person name="Cox L.M."/>
            <person name="Gottsegen C."/>
            <person name="Watters A."/>
            <person name="Wiltshire- Gordon J.D."/>
            <person name="Segata N."/>
            <person name="Bonneau R."/>
            <person name="Littman D.R."/>
        </authorList>
    </citation>
    <scope>NUCLEOTIDE SEQUENCE [LARGE SCALE GENOMIC DNA]</scope>
    <source>
        <strain evidence="7">iA624</strain>
        <strain evidence="3">IA624</strain>
        <strain evidence="9">iAA917</strain>
        <strain evidence="4">IAA917</strain>
        <strain evidence="8">iAQ1179</strain>
        <strain evidence="2">IAQ1179</strain>
    </source>
</reference>
<dbReference type="EMBL" id="VZCW01000318">
    <property type="protein sequence ID" value="MQN13595.1"/>
    <property type="molecule type" value="Genomic_DNA"/>
</dbReference>
<dbReference type="EMBL" id="VZBP01000066">
    <property type="protein sequence ID" value="MQO09304.1"/>
    <property type="molecule type" value="Genomic_DNA"/>
</dbReference>
<evidence type="ECO:0000313" key="7">
    <source>
        <dbReference type="Proteomes" id="UP000405805"/>
    </source>
</evidence>
<evidence type="ECO:0000313" key="4">
    <source>
        <dbReference type="EMBL" id="MQP13058.1"/>
    </source>
</evidence>
<proteinExistence type="predicted"/>
<dbReference type="SUPFAM" id="SSF47413">
    <property type="entry name" value="lambda repressor-like DNA-binding domains"/>
    <property type="match status" value="1"/>
</dbReference>
<evidence type="ECO:0000313" key="8">
    <source>
        <dbReference type="Proteomes" id="UP000442105"/>
    </source>
</evidence>
<dbReference type="Proteomes" id="UP000442105">
    <property type="component" value="Unassembled WGS sequence"/>
</dbReference>
<dbReference type="Proteomes" id="UP000477980">
    <property type="component" value="Unassembled WGS sequence"/>
</dbReference>
<evidence type="ECO:0000313" key="2">
    <source>
        <dbReference type="EMBL" id="MQN13595.1"/>
    </source>
</evidence>
<dbReference type="OrthoDB" id="678731at2"/>
<dbReference type="InterPro" id="IPR001387">
    <property type="entry name" value="Cro/C1-type_HTH"/>
</dbReference>
<dbReference type="Proteomes" id="UP000215155">
    <property type="component" value="Unassembled WGS sequence"/>
</dbReference>
<comment type="caution">
    <text evidence="4">The sequence shown here is derived from an EMBL/GenBank/DDBJ whole genome shotgun (WGS) entry which is preliminary data.</text>
</comment>
<dbReference type="Proteomes" id="UP000405805">
    <property type="component" value="Unassembled WGS sequence"/>
</dbReference>
<feature type="domain" description="HTH cro/C1-type" evidence="1">
    <location>
        <begin position="44"/>
        <end position="94"/>
    </location>
</feature>
<protein>
    <submittedName>
        <fullName evidence="4">Helix-turn-helix transcriptional regulator</fullName>
    </submittedName>
</protein>
<gene>
    <name evidence="5" type="ORF">CFT61_10415</name>
    <name evidence="4" type="ORF">F7D25_01220</name>
    <name evidence="3" type="ORF">F7D57_06105</name>
    <name evidence="2" type="ORF">F7D95_12475</name>
</gene>
<dbReference type="Pfam" id="PF01381">
    <property type="entry name" value="HTH_3"/>
    <property type="match status" value="1"/>
</dbReference>
<dbReference type="CDD" id="cd00093">
    <property type="entry name" value="HTH_XRE"/>
    <property type="match status" value="1"/>
</dbReference>
<dbReference type="EMBL" id="VZAH01000010">
    <property type="protein sequence ID" value="MQP13058.1"/>
    <property type="molecule type" value="Genomic_DNA"/>
</dbReference>
<reference evidence="5 6" key="1">
    <citation type="submission" date="2017-07" db="EMBL/GenBank/DDBJ databases">
        <title>Draft genome sequence of Prevotella copri isolated from the gut of healthy adult Indian.</title>
        <authorList>
            <person name="Das B."/>
            <person name="Bag S."/>
            <person name="Ghosh T.S."/>
        </authorList>
    </citation>
    <scope>NUCLEOTIDE SEQUENCE [LARGE SCALE GENOMIC DNA]</scope>
    <source>
        <strain evidence="5 6">Indica</strain>
    </source>
</reference>
<dbReference type="InterPro" id="IPR010982">
    <property type="entry name" value="Lambda_DNA-bd_dom_sf"/>
</dbReference>
<evidence type="ECO:0000313" key="6">
    <source>
        <dbReference type="Proteomes" id="UP000215155"/>
    </source>
</evidence>
<sequence length="101" mass="11713">MKEKTLRFLEAHESHEASSFVDEAKWRQENNAWIRWSQSIALKIVDFMQENNLSRADIAERLGCTPQYVSKILSGKTNFSFKTIAEIERRLGISCMEKAFA</sequence>
<evidence type="ECO:0000313" key="5">
    <source>
        <dbReference type="EMBL" id="OXL43574.1"/>
    </source>
</evidence>
<dbReference type="EMBL" id="NMPZ01000016">
    <property type="protein sequence ID" value="OXL43574.1"/>
    <property type="molecule type" value="Genomic_DNA"/>
</dbReference>
<dbReference type="RefSeq" id="WP_089544424.1">
    <property type="nucleotide sequence ID" value="NZ_CP152346.1"/>
</dbReference>
<evidence type="ECO:0000259" key="1">
    <source>
        <dbReference type="PROSITE" id="PS50943"/>
    </source>
</evidence>
<name>A0A229I3Z1_9BACT</name>
<dbReference type="SMART" id="SM00530">
    <property type="entry name" value="HTH_XRE"/>
    <property type="match status" value="1"/>
</dbReference>
<dbReference type="Gene3D" id="1.10.260.40">
    <property type="entry name" value="lambda repressor-like DNA-binding domains"/>
    <property type="match status" value="1"/>
</dbReference>
<evidence type="ECO:0000313" key="9">
    <source>
        <dbReference type="Proteomes" id="UP000477980"/>
    </source>
</evidence>
<organism evidence="4 9">
    <name type="scientific">Segatella copri</name>
    <dbReference type="NCBI Taxonomy" id="165179"/>
    <lineage>
        <taxon>Bacteria</taxon>
        <taxon>Pseudomonadati</taxon>
        <taxon>Bacteroidota</taxon>
        <taxon>Bacteroidia</taxon>
        <taxon>Bacteroidales</taxon>
        <taxon>Prevotellaceae</taxon>
        <taxon>Segatella</taxon>
    </lineage>
</organism>
<dbReference type="PROSITE" id="PS50943">
    <property type="entry name" value="HTH_CROC1"/>
    <property type="match status" value="1"/>
</dbReference>
<evidence type="ECO:0000313" key="3">
    <source>
        <dbReference type="EMBL" id="MQO09304.1"/>
    </source>
</evidence>
<dbReference type="GO" id="GO:0003677">
    <property type="term" value="F:DNA binding"/>
    <property type="evidence" value="ECO:0007669"/>
    <property type="project" value="InterPro"/>
</dbReference>
<dbReference type="AlphaFoldDB" id="A0A229I3Z1"/>
<accession>A0A229I3Z1</accession>